<proteinExistence type="predicted"/>
<evidence type="ECO:0000313" key="1">
    <source>
        <dbReference type="EMBL" id="QSQ17566.1"/>
    </source>
</evidence>
<dbReference type="EMBL" id="CP071091">
    <property type="protein sequence ID" value="QSQ17566.1"/>
    <property type="molecule type" value="Genomic_DNA"/>
</dbReference>
<dbReference type="Proteomes" id="UP000663090">
    <property type="component" value="Chromosome"/>
</dbReference>
<keyword evidence="2" id="KW-1185">Reference proteome</keyword>
<reference evidence="1 2" key="1">
    <citation type="submission" date="2021-02" db="EMBL/GenBank/DDBJ databases">
        <title>De Novo genome assembly of isolated myxobacteria.</title>
        <authorList>
            <person name="Stevens D.C."/>
        </authorList>
    </citation>
    <scope>NUCLEOTIDE SEQUENCE [LARGE SCALE GENOMIC DNA]</scope>
    <source>
        <strain evidence="1 2">SCHIC003</strain>
    </source>
</reference>
<evidence type="ECO:0000313" key="2">
    <source>
        <dbReference type="Proteomes" id="UP000663090"/>
    </source>
</evidence>
<sequence length="249" mass="27673">MTGKTQPSDVERQLEGRAAIVVAARDIHAELEQVLKGRGWRLELARSPELIPTLVGNTAAVREALARVHRRAEVEHWPANTPVLQTAREVAKRQARLHALVRRRLETLGTSAGEAPLEAALTRLEALVRQPSSWELDLREVLIFETQAQWSRPSASPGSTSPRASWFGQGAGWRSWVPGAGRVRLTSERLLWRSAFSDSRCARLEALPNDGLQLNATTRELRAPPDWGVFARRQADAATLAALVELVRW</sequence>
<dbReference type="RefSeq" id="WP_206719185.1">
    <property type="nucleotide sequence ID" value="NZ_CP071091.1"/>
</dbReference>
<organism evidence="1 2">
    <name type="scientific">Myxococcus landrumensis</name>
    <dbReference type="NCBI Taxonomy" id="2813577"/>
    <lineage>
        <taxon>Bacteria</taxon>
        <taxon>Pseudomonadati</taxon>
        <taxon>Myxococcota</taxon>
        <taxon>Myxococcia</taxon>
        <taxon>Myxococcales</taxon>
        <taxon>Cystobacterineae</taxon>
        <taxon>Myxococcaceae</taxon>
        <taxon>Myxococcus</taxon>
    </lineage>
</organism>
<protein>
    <submittedName>
        <fullName evidence="1">Uncharacterized protein</fullName>
    </submittedName>
</protein>
<gene>
    <name evidence="1" type="ORF">JY572_16660</name>
</gene>
<name>A0ABX7NJJ6_9BACT</name>
<accession>A0ABX7NJJ6</accession>